<evidence type="ECO:0000313" key="1">
    <source>
        <dbReference type="EMBL" id="ELQ62034.1"/>
    </source>
</evidence>
<gene>
    <name evidence="1" type="ORF">OOW_P131scaffold01126g4</name>
</gene>
<sequence>MPAAAVGEIFWLSTSLRIGVKFSKGSQHKNNLKGGELIPDHLLGVLLS</sequence>
<dbReference type="EMBL" id="JH794056">
    <property type="protein sequence ID" value="ELQ62034.1"/>
    <property type="molecule type" value="Genomic_DNA"/>
</dbReference>
<proteinExistence type="predicted"/>
<dbReference type="AlphaFoldDB" id="L7J2I9"/>
<name>L7J2I9_PYRO1</name>
<protein>
    <submittedName>
        <fullName evidence="1">Uncharacterized protein</fullName>
    </submittedName>
</protein>
<accession>L7J2I9</accession>
<reference evidence="1" key="1">
    <citation type="journal article" date="2012" name="PLoS Genet.">
        <title>Comparative analysis of the genomes of two field isolates of the rice blast fungus Magnaporthe oryzae.</title>
        <authorList>
            <person name="Xue M."/>
            <person name="Yang J."/>
            <person name="Li Z."/>
            <person name="Hu S."/>
            <person name="Yao N."/>
            <person name="Dean R.A."/>
            <person name="Zhao W."/>
            <person name="Shen M."/>
            <person name="Zhang H."/>
            <person name="Li C."/>
            <person name="Liu L."/>
            <person name="Cao L."/>
            <person name="Xu X."/>
            <person name="Xing Y."/>
            <person name="Hsiang T."/>
            <person name="Zhang Z."/>
            <person name="Xu J.R."/>
            <person name="Peng Y.L."/>
        </authorList>
    </citation>
    <scope>NUCLEOTIDE SEQUENCE [LARGE SCALE GENOMIC DNA]</scope>
    <source>
        <strain evidence="1">P131</strain>
    </source>
</reference>
<organism>
    <name type="scientific">Pyricularia oryzae (strain P131)</name>
    <name type="common">Rice blast fungus</name>
    <name type="synonym">Magnaporthe oryzae</name>
    <dbReference type="NCBI Taxonomy" id="1143193"/>
    <lineage>
        <taxon>Eukaryota</taxon>
        <taxon>Fungi</taxon>
        <taxon>Dikarya</taxon>
        <taxon>Ascomycota</taxon>
        <taxon>Pezizomycotina</taxon>
        <taxon>Sordariomycetes</taxon>
        <taxon>Sordariomycetidae</taxon>
        <taxon>Magnaporthales</taxon>
        <taxon>Pyriculariaceae</taxon>
        <taxon>Pyricularia</taxon>
    </lineage>
</organism>